<dbReference type="GO" id="GO:0008764">
    <property type="term" value="F:UDP-N-acetylmuramoylalanine-D-glutamate ligase activity"/>
    <property type="evidence" value="ECO:0007669"/>
    <property type="project" value="InterPro"/>
</dbReference>
<dbReference type="HAMAP" id="MF_00639">
    <property type="entry name" value="MurD"/>
    <property type="match status" value="1"/>
</dbReference>
<dbReference type="GO" id="GO:0051301">
    <property type="term" value="P:cell division"/>
    <property type="evidence" value="ECO:0007669"/>
    <property type="project" value="InterPro"/>
</dbReference>
<proteinExistence type="inferred from homology"/>
<comment type="subcellular location">
    <subcellularLocation>
        <location evidence="1">Cytoplasm</location>
    </subcellularLocation>
</comment>
<dbReference type="Gene3D" id="3.90.190.20">
    <property type="entry name" value="Mur ligase, C-terminal domain"/>
    <property type="match status" value="1"/>
</dbReference>
<dbReference type="SUPFAM" id="SSF53244">
    <property type="entry name" value="MurD-like peptide ligases, peptide-binding domain"/>
    <property type="match status" value="1"/>
</dbReference>
<dbReference type="AlphaFoldDB" id="A0A381SWE9"/>
<gene>
    <name evidence="8" type="ORF">METZ01_LOCUS58527</name>
</gene>
<dbReference type="InterPro" id="IPR013221">
    <property type="entry name" value="Mur_ligase_cen"/>
</dbReference>
<evidence type="ECO:0000256" key="1">
    <source>
        <dbReference type="ARBA" id="ARBA00004496"/>
    </source>
</evidence>
<dbReference type="NCBIfam" id="TIGR01087">
    <property type="entry name" value="murD"/>
    <property type="match status" value="1"/>
</dbReference>
<evidence type="ECO:0000256" key="5">
    <source>
        <dbReference type="ARBA" id="ARBA00022741"/>
    </source>
</evidence>
<dbReference type="GO" id="GO:0005524">
    <property type="term" value="F:ATP binding"/>
    <property type="evidence" value="ECO:0007669"/>
    <property type="project" value="UniProtKB-KW"/>
</dbReference>
<evidence type="ECO:0000259" key="7">
    <source>
        <dbReference type="Pfam" id="PF08245"/>
    </source>
</evidence>
<dbReference type="InterPro" id="IPR005762">
    <property type="entry name" value="MurD"/>
</dbReference>
<keyword evidence="3" id="KW-0963">Cytoplasm</keyword>
<dbReference type="UniPathway" id="UPA00219"/>
<dbReference type="PANTHER" id="PTHR43692">
    <property type="entry name" value="UDP-N-ACETYLMURAMOYLALANINE--D-GLUTAMATE LIGASE"/>
    <property type="match status" value="1"/>
</dbReference>
<dbReference type="GO" id="GO:0009252">
    <property type="term" value="P:peptidoglycan biosynthetic process"/>
    <property type="evidence" value="ECO:0007669"/>
    <property type="project" value="UniProtKB-UniPathway"/>
</dbReference>
<name>A0A381SWE9_9ZZZZ</name>
<evidence type="ECO:0000256" key="3">
    <source>
        <dbReference type="ARBA" id="ARBA00022490"/>
    </source>
</evidence>
<comment type="pathway">
    <text evidence="2">Cell wall biogenesis; peptidoglycan biosynthesis.</text>
</comment>
<dbReference type="EMBL" id="UINC01003365">
    <property type="protein sequence ID" value="SVA05673.1"/>
    <property type="molecule type" value="Genomic_DNA"/>
</dbReference>
<dbReference type="SUPFAM" id="SSF53623">
    <property type="entry name" value="MurD-like peptide ligases, catalytic domain"/>
    <property type="match status" value="1"/>
</dbReference>
<dbReference type="Gene3D" id="3.40.1190.10">
    <property type="entry name" value="Mur-like, catalytic domain"/>
    <property type="match status" value="1"/>
</dbReference>
<dbReference type="InterPro" id="IPR036565">
    <property type="entry name" value="Mur-like_cat_sf"/>
</dbReference>
<dbReference type="GO" id="GO:0005737">
    <property type="term" value="C:cytoplasm"/>
    <property type="evidence" value="ECO:0007669"/>
    <property type="project" value="UniProtKB-SubCell"/>
</dbReference>
<sequence>MIILNELDSKNVAIYGLQKTGLAVYESLSQSGANLFLWDDDQTLREKLVSKGLKLTEPTNWVWNDLYALIPSPGVPLRYGKTPEAIKICIENKIPIYGDIELFHKAHGTEFPYGKVIAITGTNGKSSTATLLNEILINEGFETRLAGNIGKPILSINPGTHETVYIIEISSFQLESIKKFRPDIAVLLNISEDHTDRYPSHESYRKTKLEIFKNQKEKDIAILNSIDSYRDLINKINIPSRKIIIEDSEIKYNLKKNSFKVLISELYPVVKSITNEFGIKRNRVLLGFNSFKDLEHRHIKILEKNNIKFVNDSKSTNPEATNFALRNYENIFLIVGGLSKENNLSKINFRSKNIRKAFFIGSSSKILSEIVPKNVDYEISENIEKATQSAFKSAKKFGCGCVLLSPGCSSQDEFHDYIHRGEVFSEAVLSLVSKC</sequence>
<evidence type="ECO:0000256" key="4">
    <source>
        <dbReference type="ARBA" id="ARBA00022598"/>
    </source>
</evidence>
<evidence type="ECO:0000256" key="2">
    <source>
        <dbReference type="ARBA" id="ARBA00004752"/>
    </source>
</evidence>
<protein>
    <recommendedName>
        <fullName evidence="7">Mur ligase central domain-containing protein</fullName>
    </recommendedName>
</protein>
<evidence type="ECO:0000313" key="8">
    <source>
        <dbReference type="EMBL" id="SVA05673.1"/>
    </source>
</evidence>
<organism evidence="8">
    <name type="scientific">marine metagenome</name>
    <dbReference type="NCBI Taxonomy" id="408172"/>
    <lineage>
        <taxon>unclassified sequences</taxon>
        <taxon>metagenomes</taxon>
        <taxon>ecological metagenomes</taxon>
    </lineage>
</organism>
<dbReference type="PANTHER" id="PTHR43692:SF1">
    <property type="entry name" value="UDP-N-ACETYLMURAMOYLALANINE--D-GLUTAMATE LIGASE"/>
    <property type="match status" value="1"/>
</dbReference>
<accession>A0A381SWE9</accession>
<dbReference type="Pfam" id="PF08245">
    <property type="entry name" value="Mur_ligase_M"/>
    <property type="match status" value="1"/>
</dbReference>
<dbReference type="InterPro" id="IPR036615">
    <property type="entry name" value="Mur_ligase_C_dom_sf"/>
</dbReference>
<keyword evidence="5" id="KW-0547">Nucleotide-binding</keyword>
<dbReference type="GO" id="GO:0008360">
    <property type="term" value="P:regulation of cell shape"/>
    <property type="evidence" value="ECO:0007669"/>
    <property type="project" value="InterPro"/>
</dbReference>
<evidence type="ECO:0000256" key="6">
    <source>
        <dbReference type="ARBA" id="ARBA00022840"/>
    </source>
</evidence>
<feature type="domain" description="Mur ligase central" evidence="7">
    <location>
        <begin position="119"/>
        <end position="238"/>
    </location>
</feature>
<reference evidence="8" key="1">
    <citation type="submission" date="2018-05" db="EMBL/GenBank/DDBJ databases">
        <authorList>
            <person name="Lanie J.A."/>
            <person name="Ng W.-L."/>
            <person name="Kazmierczak K.M."/>
            <person name="Andrzejewski T.M."/>
            <person name="Davidsen T.M."/>
            <person name="Wayne K.J."/>
            <person name="Tettelin H."/>
            <person name="Glass J.I."/>
            <person name="Rusch D."/>
            <person name="Podicherti R."/>
            <person name="Tsui H.-C.T."/>
            <person name="Winkler M.E."/>
        </authorList>
    </citation>
    <scope>NUCLEOTIDE SEQUENCE</scope>
</reference>
<keyword evidence="6" id="KW-0067">ATP-binding</keyword>
<dbReference type="Gene3D" id="3.40.50.720">
    <property type="entry name" value="NAD(P)-binding Rossmann-like Domain"/>
    <property type="match status" value="1"/>
</dbReference>
<keyword evidence="4" id="KW-0436">Ligase</keyword>